<accession>A0A1D2ADQ8</accession>
<protein>
    <submittedName>
        <fullName evidence="2">Uncharacterized protein</fullName>
    </submittedName>
</protein>
<feature type="compositionally biased region" description="Low complexity" evidence="1">
    <location>
        <begin position="239"/>
        <end position="250"/>
    </location>
</feature>
<evidence type="ECO:0000256" key="1">
    <source>
        <dbReference type="SAM" id="MobiDB-lite"/>
    </source>
</evidence>
<gene>
    <name evidence="2" type="ORF">g.7949</name>
</gene>
<feature type="compositionally biased region" description="Basic and acidic residues" evidence="1">
    <location>
        <begin position="261"/>
        <end position="273"/>
    </location>
</feature>
<reference evidence="2" key="1">
    <citation type="submission" date="2015-08" db="EMBL/GenBank/DDBJ databases">
        <authorList>
            <person name="Babu N.S."/>
            <person name="Beckwith C.J."/>
            <person name="Beseler K.G."/>
            <person name="Brison A."/>
            <person name="Carone J.V."/>
            <person name="Caskin T.P."/>
            <person name="Diamond M."/>
            <person name="Durham M.E."/>
            <person name="Foxe J.M."/>
            <person name="Go M."/>
            <person name="Henderson B.A."/>
            <person name="Jones I.B."/>
            <person name="McGettigan J.A."/>
            <person name="Micheletti S.J."/>
            <person name="Nasrallah M.E."/>
            <person name="Ortiz D."/>
            <person name="Piller C.R."/>
            <person name="Privatt S.R."/>
            <person name="Schneider S.L."/>
            <person name="Sharp S."/>
            <person name="Smith T.C."/>
            <person name="Stanton J.D."/>
            <person name="Ullery H.E."/>
            <person name="Wilson R.J."/>
            <person name="Serrano M.G."/>
            <person name="Buck G."/>
            <person name="Lee V."/>
            <person name="Wang Y."/>
            <person name="Carvalho R."/>
            <person name="Voegtly L."/>
            <person name="Shi R."/>
            <person name="Duckworth R."/>
            <person name="Johnson A."/>
            <person name="Loviza R."/>
            <person name="Walstead R."/>
            <person name="Shah Z."/>
            <person name="Kiflezghi M."/>
            <person name="Wade K."/>
            <person name="Ball S.L."/>
            <person name="Bradley K.W."/>
            <person name="Asai D.J."/>
            <person name="Bowman C.A."/>
            <person name="Russell D.A."/>
            <person name="Pope W.H."/>
            <person name="Jacobs-Sera D."/>
            <person name="Hendrix R.W."/>
            <person name="Hatfull G.F."/>
        </authorList>
    </citation>
    <scope>NUCLEOTIDE SEQUENCE</scope>
</reference>
<sequence>MAMEVGDTTLLDHKTFGPPLSPLFVQGPSTSRRKSRSRTVSMECSPEKGGDDSSDPSKPRAGCATATPGEDATRDDLKHLQSLEETHAKLLARKQALETHLKTVMARIGCCQTENMQIKRLVGCLNVCKEDFNQLHAPPGKREEAMLSVGSRLLNSLCPPDLVASATRGEAVARTQTGQCVGPWQMMFVLWGTRKSDGVGRSMRMYILGDHTWTRTSSTTLWRHSQGLGCVVGAPPSFPSSQAAADPARGGVAGGGRRPGGLRERPRRCDRGAHGGGRQSPACIAALPALVIRLLRALPPPAPELPA</sequence>
<feature type="compositionally biased region" description="Basic and acidic residues" evidence="1">
    <location>
        <begin position="45"/>
        <end position="58"/>
    </location>
</feature>
<organism evidence="2">
    <name type="scientific">Auxenochlorella protothecoides</name>
    <name type="common">Green microalga</name>
    <name type="synonym">Chlorella protothecoides</name>
    <dbReference type="NCBI Taxonomy" id="3075"/>
    <lineage>
        <taxon>Eukaryota</taxon>
        <taxon>Viridiplantae</taxon>
        <taxon>Chlorophyta</taxon>
        <taxon>core chlorophytes</taxon>
        <taxon>Trebouxiophyceae</taxon>
        <taxon>Chlorellales</taxon>
        <taxon>Chlorellaceae</taxon>
        <taxon>Auxenochlorella</taxon>
    </lineage>
</organism>
<evidence type="ECO:0000313" key="2">
    <source>
        <dbReference type="EMBL" id="JAT77312.1"/>
    </source>
</evidence>
<name>A0A1D2ADQ8_AUXPR</name>
<feature type="region of interest" description="Disordered" evidence="1">
    <location>
        <begin position="1"/>
        <end position="73"/>
    </location>
</feature>
<proteinExistence type="predicted"/>
<dbReference type="EMBL" id="GDKF01001310">
    <property type="protein sequence ID" value="JAT77312.1"/>
    <property type="molecule type" value="Transcribed_RNA"/>
</dbReference>
<feature type="region of interest" description="Disordered" evidence="1">
    <location>
        <begin position="239"/>
        <end position="279"/>
    </location>
</feature>
<dbReference type="AlphaFoldDB" id="A0A1D2ADQ8"/>